<dbReference type="Pfam" id="PF24160">
    <property type="entry name" value="UVB_sens_C"/>
    <property type="match status" value="2"/>
</dbReference>
<reference evidence="8" key="1">
    <citation type="submission" date="2021-07" db="EMBL/GenBank/DDBJ databases">
        <authorList>
            <person name="Catto M.A."/>
            <person name="Jacobson A."/>
            <person name="Kennedy G."/>
            <person name="Labadie P."/>
            <person name="Hunt B.G."/>
            <person name="Srinivasan R."/>
        </authorList>
    </citation>
    <scope>NUCLEOTIDE SEQUENCE</scope>
    <source>
        <strain evidence="8">PL_HMW_Pooled</strain>
        <tissue evidence="8">Head</tissue>
    </source>
</reference>
<organism evidence="8 9">
    <name type="scientific">Frankliniella fusca</name>
    <dbReference type="NCBI Taxonomy" id="407009"/>
    <lineage>
        <taxon>Eukaryota</taxon>
        <taxon>Metazoa</taxon>
        <taxon>Ecdysozoa</taxon>
        <taxon>Arthropoda</taxon>
        <taxon>Hexapoda</taxon>
        <taxon>Insecta</taxon>
        <taxon>Pterygota</taxon>
        <taxon>Neoptera</taxon>
        <taxon>Paraneoptera</taxon>
        <taxon>Thysanoptera</taxon>
        <taxon>Terebrantia</taxon>
        <taxon>Thripoidea</taxon>
        <taxon>Thripidae</taxon>
        <taxon>Frankliniella</taxon>
    </lineage>
</organism>
<evidence type="ECO:0000256" key="1">
    <source>
        <dbReference type="ARBA" id="ARBA00004370"/>
    </source>
</evidence>
<evidence type="ECO:0000313" key="8">
    <source>
        <dbReference type="EMBL" id="KAK3927586.1"/>
    </source>
</evidence>
<sequence>MPHQIIFREQYGAQGQEIVYIKPPDQRSIVPLNSSYTHSIPSLVFGSVKNFFRVVFLPQGYPESVSKDYFSYQLWDTIQALCSSLNGTLTTQAIMKGVGVGDQAATPLAAAVTWILKDGAGNVGRIVFAWWKGTSLDANCKKWRLFADVLNDFAMFLELLLPYFMGYSTMLLCAATVLKSIVGVAGGATRAALTQHQAIRDNMADVSAKDGSQETCVNLLASVAGIVLLTCIGELQHVWLMFAIFTFMHIYANYQAVKSLTISTLNSARLNIVINTYLEKGIVLDPDTVNKQEAVILGQGLSAKNVCGHDIAIGVSAATFIRSAALTADQLKVLHHLHQECGYMLIRSKRDKRIYILLQQGINANSKEVVRSYFHAVILGIATCMIQEETYLVTKSLSVKKGSLIEKIENALKSSSTSPNFEQSESSGLENTLPTMSFINAIMASLKIDSTESEQFLNLLQDAGWAASGHHLDCNEWRFVWTNP</sequence>
<evidence type="ECO:0000256" key="3">
    <source>
        <dbReference type="ARBA" id="ARBA00022692"/>
    </source>
</evidence>
<evidence type="ECO:0000313" key="9">
    <source>
        <dbReference type="Proteomes" id="UP001219518"/>
    </source>
</evidence>
<dbReference type="Proteomes" id="UP001219518">
    <property type="component" value="Unassembled WGS sequence"/>
</dbReference>
<feature type="domain" description="Root UVB sensitive protein C-terminal" evidence="7">
    <location>
        <begin position="416"/>
        <end position="481"/>
    </location>
</feature>
<evidence type="ECO:0000259" key="6">
    <source>
        <dbReference type="Pfam" id="PF04884"/>
    </source>
</evidence>
<dbReference type="InterPro" id="IPR055412">
    <property type="entry name" value="UVB_sens_C"/>
</dbReference>
<evidence type="ECO:0000259" key="7">
    <source>
        <dbReference type="Pfam" id="PF24160"/>
    </source>
</evidence>
<accession>A0AAE1HVH9</accession>
<evidence type="ECO:0000256" key="4">
    <source>
        <dbReference type="ARBA" id="ARBA00022989"/>
    </source>
</evidence>
<gene>
    <name evidence="8" type="ORF">KUF71_015871</name>
</gene>
<keyword evidence="4" id="KW-1133">Transmembrane helix</keyword>
<keyword evidence="9" id="KW-1185">Reference proteome</keyword>
<evidence type="ECO:0000256" key="2">
    <source>
        <dbReference type="ARBA" id="ARBA00007558"/>
    </source>
</evidence>
<comment type="caution">
    <text evidence="8">The sequence shown here is derived from an EMBL/GenBank/DDBJ whole genome shotgun (WGS) entry which is preliminary data.</text>
</comment>
<dbReference type="PANTHER" id="PTHR12770:SF31">
    <property type="entry name" value="RUS FAMILY MEMBER 1"/>
    <property type="match status" value="1"/>
</dbReference>
<dbReference type="PANTHER" id="PTHR12770">
    <property type="entry name" value="RUS1 FAMILY PROTEIN C16ORF58"/>
    <property type="match status" value="1"/>
</dbReference>
<dbReference type="GO" id="GO:0016020">
    <property type="term" value="C:membrane"/>
    <property type="evidence" value="ECO:0007669"/>
    <property type="project" value="UniProtKB-SubCell"/>
</dbReference>
<keyword evidence="3" id="KW-0812">Transmembrane</keyword>
<name>A0AAE1HVH9_9NEOP</name>
<reference evidence="8" key="2">
    <citation type="journal article" date="2023" name="BMC Genomics">
        <title>Pest status, molecular evolution, and epigenetic factors derived from the genome assembly of Frankliniella fusca, a thysanopteran phytovirus vector.</title>
        <authorList>
            <person name="Catto M.A."/>
            <person name="Labadie P.E."/>
            <person name="Jacobson A.L."/>
            <person name="Kennedy G.G."/>
            <person name="Srinivasan R."/>
            <person name="Hunt B.G."/>
        </authorList>
    </citation>
    <scope>NUCLEOTIDE SEQUENCE</scope>
    <source>
        <strain evidence="8">PL_HMW_Pooled</strain>
    </source>
</reference>
<comment type="subcellular location">
    <subcellularLocation>
        <location evidence="1">Membrane</location>
    </subcellularLocation>
</comment>
<keyword evidence="5" id="KW-0472">Membrane</keyword>
<dbReference type="InterPro" id="IPR054549">
    <property type="entry name" value="UVB_sens_RUS_dom"/>
</dbReference>
<protein>
    <submittedName>
        <fullName evidence="8">RUS family member 1</fullName>
    </submittedName>
</protein>
<dbReference type="InterPro" id="IPR006968">
    <property type="entry name" value="RUS_fam"/>
</dbReference>
<comment type="similarity">
    <text evidence="2">Belongs to the RUS1 family.</text>
</comment>
<proteinExistence type="inferred from homology"/>
<feature type="domain" description="Protein root UVB sensitive/RUS" evidence="6">
    <location>
        <begin position="48"/>
        <end position="280"/>
    </location>
</feature>
<dbReference type="EMBL" id="JAHWGI010001289">
    <property type="protein sequence ID" value="KAK3927586.1"/>
    <property type="molecule type" value="Genomic_DNA"/>
</dbReference>
<dbReference type="Pfam" id="PF04884">
    <property type="entry name" value="UVB_sens_prot"/>
    <property type="match status" value="1"/>
</dbReference>
<dbReference type="AlphaFoldDB" id="A0AAE1HVH9"/>
<feature type="domain" description="Root UVB sensitive protein C-terminal" evidence="7">
    <location>
        <begin position="283"/>
        <end position="384"/>
    </location>
</feature>
<evidence type="ECO:0000256" key="5">
    <source>
        <dbReference type="ARBA" id="ARBA00023136"/>
    </source>
</evidence>